<dbReference type="OrthoDB" id="17644at2759"/>
<evidence type="ECO:0000313" key="3">
    <source>
        <dbReference type="WBParaSite" id="ECPE_0001797301-mRNA-1"/>
    </source>
</evidence>
<dbReference type="AlphaFoldDB" id="A0A183BFE2"/>
<reference evidence="3" key="1">
    <citation type="submission" date="2016-06" db="UniProtKB">
        <authorList>
            <consortium name="WormBaseParasite"/>
        </authorList>
    </citation>
    <scope>IDENTIFICATION</scope>
</reference>
<evidence type="ECO:0000313" key="1">
    <source>
        <dbReference type="EMBL" id="VDP95295.1"/>
    </source>
</evidence>
<dbReference type="WBParaSite" id="ECPE_0001797301-mRNA-1">
    <property type="protein sequence ID" value="ECPE_0001797301-mRNA-1"/>
    <property type="gene ID" value="ECPE_0001797301"/>
</dbReference>
<dbReference type="EMBL" id="UZAN01072860">
    <property type="protein sequence ID" value="VDP95295.1"/>
    <property type="molecule type" value="Genomic_DNA"/>
</dbReference>
<sequence length="202" mass="21905">MFTVPTEIAEMAAIILGFCKDRAIQTEDCAESDQRSVVIHSDPSPMIALSPELAFLVRYAELQQCFIDGNVEGAVDRLIDLLVTGSGGPGSIPVIGSSSSDNGGSCAKVSTRLRLRLLSEVNHLLGKQCVRRDQVELLLSALTELRLELSADETHTAVEKDTDLSNLLAQFHVALVRELASTFLRPSINTELPPLMDVDAIF</sequence>
<gene>
    <name evidence="1" type="ORF">ECPE_LOCUS17928</name>
</gene>
<reference evidence="1 2" key="2">
    <citation type="submission" date="2018-11" db="EMBL/GenBank/DDBJ databases">
        <authorList>
            <consortium name="Pathogen Informatics"/>
        </authorList>
    </citation>
    <scope>NUCLEOTIDE SEQUENCE [LARGE SCALE GENOMIC DNA]</scope>
    <source>
        <strain evidence="1 2">Egypt</strain>
    </source>
</reference>
<keyword evidence="2" id="KW-1185">Reference proteome</keyword>
<evidence type="ECO:0000313" key="2">
    <source>
        <dbReference type="Proteomes" id="UP000272942"/>
    </source>
</evidence>
<protein>
    <submittedName>
        <fullName evidence="3">Nuclear pore complex protein</fullName>
    </submittedName>
</protein>
<dbReference type="Proteomes" id="UP000272942">
    <property type="component" value="Unassembled WGS sequence"/>
</dbReference>
<accession>A0A183BFE2</accession>
<name>A0A183BFE2_9TREM</name>
<organism evidence="3">
    <name type="scientific">Echinostoma caproni</name>
    <dbReference type="NCBI Taxonomy" id="27848"/>
    <lineage>
        <taxon>Eukaryota</taxon>
        <taxon>Metazoa</taxon>
        <taxon>Spiralia</taxon>
        <taxon>Lophotrochozoa</taxon>
        <taxon>Platyhelminthes</taxon>
        <taxon>Trematoda</taxon>
        <taxon>Digenea</taxon>
        <taxon>Plagiorchiida</taxon>
        <taxon>Echinostomata</taxon>
        <taxon>Echinostomatoidea</taxon>
        <taxon>Echinostomatidae</taxon>
        <taxon>Echinostoma</taxon>
    </lineage>
</organism>
<proteinExistence type="predicted"/>